<name>A0ABR4IRG8_9EURO</name>
<gene>
    <name evidence="2" type="ORF">BDW59DRAFT_158576</name>
</gene>
<accession>A0ABR4IRG8</accession>
<dbReference type="Proteomes" id="UP001610335">
    <property type="component" value="Unassembled WGS sequence"/>
</dbReference>
<keyword evidence="3" id="KW-1185">Reference proteome</keyword>
<organism evidence="2 3">
    <name type="scientific">Aspergillus cavernicola</name>
    <dbReference type="NCBI Taxonomy" id="176166"/>
    <lineage>
        <taxon>Eukaryota</taxon>
        <taxon>Fungi</taxon>
        <taxon>Dikarya</taxon>
        <taxon>Ascomycota</taxon>
        <taxon>Pezizomycotina</taxon>
        <taxon>Eurotiomycetes</taxon>
        <taxon>Eurotiomycetidae</taxon>
        <taxon>Eurotiales</taxon>
        <taxon>Aspergillaceae</taxon>
        <taxon>Aspergillus</taxon>
        <taxon>Aspergillus subgen. Nidulantes</taxon>
    </lineage>
</organism>
<feature type="region of interest" description="Disordered" evidence="1">
    <location>
        <begin position="1"/>
        <end position="64"/>
    </location>
</feature>
<evidence type="ECO:0000313" key="2">
    <source>
        <dbReference type="EMBL" id="KAL2830246.1"/>
    </source>
</evidence>
<feature type="compositionally biased region" description="Basic and acidic residues" evidence="1">
    <location>
        <begin position="24"/>
        <end position="35"/>
    </location>
</feature>
<protein>
    <submittedName>
        <fullName evidence="2">Uncharacterized protein</fullName>
    </submittedName>
</protein>
<feature type="compositionally biased region" description="Low complexity" evidence="1">
    <location>
        <begin position="11"/>
        <end position="23"/>
    </location>
</feature>
<comment type="caution">
    <text evidence="2">The sequence shown here is derived from an EMBL/GenBank/DDBJ whole genome shotgun (WGS) entry which is preliminary data.</text>
</comment>
<feature type="compositionally biased region" description="Basic and acidic residues" evidence="1">
    <location>
        <begin position="48"/>
        <end position="64"/>
    </location>
</feature>
<dbReference type="EMBL" id="JBFXLS010000013">
    <property type="protein sequence ID" value="KAL2830246.1"/>
    <property type="molecule type" value="Genomic_DNA"/>
</dbReference>
<sequence length="64" mass="7059">MPVIPDPKIFAQGNSNDSSNSQDQSKKAKATDHLSKGPQIPDNMPPKASREQIEARKKELNKSE</sequence>
<evidence type="ECO:0000313" key="3">
    <source>
        <dbReference type="Proteomes" id="UP001610335"/>
    </source>
</evidence>
<reference evidence="2 3" key="1">
    <citation type="submission" date="2024-07" db="EMBL/GenBank/DDBJ databases">
        <title>Section-level genome sequencing and comparative genomics of Aspergillus sections Usti and Cavernicolus.</title>
        <authorList>
            <consortium name="Lawrence Berkeley National Laboratory"/>
            <person name="Nybo J.L."/>
            <person name="Vesth T.C."/>
            <person name="Theobald S."/>
            <person name="Frisvad J.C."/>
            <person name="Larsen T.O."/>
            <person name="Kjaerboelling I."/>
            <person name="Rothschild-Mancinelli K."/>
            <person name="Lyhne E.K."/>
            <person name="Kogle M.E."/>
            <person name="Barry K."/>
            <person name="Clum A."/>
            <person name="Na H."/>
            <person name="Ledsgaard L."/>
            <person name="Lin J."/>
            <person name="Lipzen A."/>
            <person name="Kuo A."/>
            <person name="Riley R."/>
            <person name="Mondo S."/>
            <person name="LaButti K."/>
            <person name="Haridas S."/>
            <person name="Pangalinan J."/>
            <person name="Salamov A.A."/>
            <person name="Simmons B.A."/>
            <person name="Magnuson J.K."/>
            <person name="Chen J."/>
            <person name="Drula E."/>
            <person name="Henrissat B."/>
            <person name="Wiebenga A."/>
            <person name="Lubbers R.J."/>
            <person name="Gomes A.C."/>
            <person name="Makela M.R."/>
            <person name="Stajich J."/>
            <person name="Grigoriev I.V."/>
            <person name="Mortensen U.H."/>
            <person name="De vries R.P."/>
            <person name="Baker S.E."/>
            <person name="Andersen M.R."/>
        </authorList>
    </citation>
    <scope>NUCLEOTIDE SEQUENCE [LARGE SCALE GENOMIC DNA]</scope>
    <source>
        <strain evidence="2 3">CBS 600.67</strain>
    </source>
</reference>
<evidence type="ECO:0000256" key="1">
    <source>
        <dbReference type="SAM" id="MobiDB-lite"/>
    </source>
</evidence>
<proteinExistence type="predicted"/>